<keyword evidence="8" id="KW-0819">tRNA processing</keyword>
<dbReference type="EMBL" id="AP012338">
    <property type="protein sequence ID" value="BAM04476.1"/>
    <property type="molecule type" value="Genomic_DNA"/>
</dbReference>
<keyword evidence="6 8" id="KW-0378">Hydrolase</keyword>
<evidence type="ECO:0000256" key="3">
    <source>
        <dbReference type="ARBA" id="ARBA00022664"/>
    </source>
</evidence>
<evidence type="ECO:0000256" key="4">
    <source>
        <dbReference type="ARBA" id="ARBA00022722"/>
    </source>
</evidence>
<dbReference type="GO" id="GO:0004525">
    <property type="term" value="F:ribonuclease III activity"/>
    <property type="evidence" value="ECO:0007669"/>
    <property type="project" value="UniProtKB-UniRule"/>
</dbReference>
<feature type="active site" evidence="8">
    <location>
        <position position="58"/>
    </location>
</feature>
<dbReference type="HAMAP" id="MF_00104">
    <property type="entry name" value="RNase_III"/>
    <property type="match status" value="1"/>
</dbReference>
<keyword evidence="8" id="KW-0479">Metal-binding</keyword>
<dbReference type="SMART" id="SM00535">
    <property type="entry name" value="RIBOc"/>
    <property type="match status" value="1"/>
</dbReference>
<dbReference type="GO" id="GO:0010468">
    <property type="term" value="P:regulation of gene expression"/>
    <property type="evidence" value="ECO:0007669"/>
    <property type="project" value="TreeGrafter"/>
</dbReference>
<dbReference type="EC" id="3.1.26.3" evidence="8"/>
<dbReference type="InterPro" id="IPR000999">
    <property type="entry name" value="RNase_III_dom"/>
</dbReference>
<dbReference type="SUPFAM" id="SSF69065">
    <property type="entry name" value="RNase III domain-like"/>
    <property type="match status" value="1"/>
</dbReference>
<keyword evidence="7 8" id="KW-0694">RNA-binding</keyword>
<dbReference type="PROSITE" id="PS00517">
    <property type="entry name" value="RNASE_3_1"/>
    <property type="match status" value="1"/>
</dbReference>
<dbReference type="KEGG" id="phm:PSMK_23170"/>
<dbReference type="Gene3D" id="3.30.160.20">
    <property type="match status" value="1"/>
</dbReference>
<comment type="subcellular location">
    <subcellularLocation>
        <location evidence="8">Cytoplasm</location>
    </subcellularLocation>
</comment>
<evidence type="ECO:0000313" key="11">
    <source>
        <dbReference type="EMBL" id="BAM04476.1"/>
    </source>
</evidence>
<comment type="cofactor">
    <cofactor evidence="8">
        <name>Mg(2+)</name>
        <dbReference type="ChEBI" id="CHEBI:18420"/>
    </cofactor>
</comment>
<dbReference type="SMART" id="SM00358">
    <property type="entry name" value="DSRM"/>
    <property type="match status" value="1"/>
</dbReference>
<dbReference type="GO" id="GO:0006397">
    <property type="term" value="P:mRNA processing"/>
    <property type="evidence" value="ECO:0007669"/>
    <property type="project" value="UniProtKB-UniRule"/>
</dbReference>
<dbReference type="AlphaFoldDB" id="I0IGT8"/>
<keyword evidence="3 8" id="KW-0507">mRNA processing</keyword>
<keyword evidence="12" id="KW-1185">Reference proteome</keyword>
<feature type="binding site" evidence="8">
    <location>
        <position position="126"/>
    </location>
    <ligand>
        <name>Mg(2+)</name>
        <dbReference type="ChEBI" id="CHEBI:18420"/>
    </ligand>
</feature>
<organism evidence="11 12">
    <name type="scientific">Phycisphaera mikurensis (strain NBRC 102666 / KCTC 22515 / FYK2301M01)</name>
    <dbReference type="NCBI Taxonomy" id="1142394"/>
    <lineage>
        <taxon>Bacteria</taxon>
        <taxon>Pseudomonadati</taxon>
        <taxon>Planctomycetota</taxon>
        <taxon>Phycisphaerae</taxon>
        <taxon>Phycisphaerales</taxon>
        <taxon>Phycisphaeraceae</taxon>
        <taxon>Phycisphaera</taxon>
    </lineage>
</organism>
<dbReference type="PANTHER" id="PTHR11207:SF0">
    <property type="entry name" value="RIBONUCLEASE 3"/>
    <property type="match status" value="1"/>
</dbReference>
<feature type="domain" description="DRBM" evidence="9">
    <location>
        <begin position="167"/>
        <end position="236"/>
    </location>
</feature>
<keyword evidence="8" id="KW-0460">Magnesium</keyword>
<dbReference type="InterPro" id="IPR036389">
    <property type="entry name" value="RNase_III_sf"/>
</dbReference>
<dbReference type="RefSeq" id="WP_014437689.1">
    <property type="nucleotide sequence ID" value="NC_017080.1"/>
</dbReference>
<evidence type="ECO:0000256" key="2">
    <source>
        <dbReference type="ARBA" id="ARBA00010183"/>
    </source>
</evidence>
<dbReference type="Pfam" id="PF14622">
    <property type="entry name" value="Ribonucleas_3_3"/>
    <property type="match status" value="1"/>
</dbReference>
<evidence type="ECO:0000256" key="5">
    <source>
        <dbReference type="ARBA" id="ARBA00022759"/>
    </source>
</evidence>
<dbReference type="Pfam" id="PF00035">
    <property type="entry name" value="dsrm"/>
    <property type="match status" value="1"/>
</dbReference>
<reference evidence="11 12" key="1">
    <citation type="submission" date="2012-02" db="EMBL/GenBank/DDBJ databases">
        <title>Complete genome sequence of Phycisphaera mikurensis NBRC 102666.</title>
        <authorList>
            <person name="Ankai A."/>
            <person name="Hosoyama A."/>
            <person name="Terui Y."/>
            <person name="Sekine M."/>
            <person name="Fukai R."/>
            <person name="Kato Y."/>
            <person name="Nakamura S."/>
            <person name="Yamada-Narita S."/>
            <person name="Kawakoshi A."/>
            <person name="Fukunaga Y."/>
            <person name="Yamazaki S."/>
            <person name="Fujita N."/>
        </authorList>
    </citation>
    <scope>NUCLEOTIDE SEQUENCE [LARGE SCALE GENOMIC DNA]</scope>
    <source>
        <strain evidence="12">NBRC 102666 / KCTC 22515 / FYK2301M01</strain>
    </source>
</reference>
<dbReference type="SUPFAM" id="SSF54768">
    <property type="entry name" value="dsRNA-binding domain-like"/>
    <property type="match status" value="1"/>
</dbReference>
<evidence type="ECO:0000256" key="1">
    <source>
        <dbReference type="ARBA" id="ARBA00000109"/>
    </source>
</evidence>
<protein>
    <recommendedName>
        <fullName evidence="8">Ribonuclease 3</fullName>
        <ecNumber evidence="8">3.1.26.3</ecNumber>
    </recommendedName>
    <alternativeName>
        <fullName evidence="8">Ribonuclease III</fullName>
        <shortName evidence="8">RNase III</shortName>
    </alternativeName>
</protein>
<sequence>MSESAPRPAASDADRIERAQAALGHRFADAGLLAEALRHASAAGPGRPSNERLEFLGDAVIELCVCEALFERFPDRPEGELSVMKSAVVSRVACAAAADRLGLVALLQLGPGMRARARLADTLGGNAFEAVVAALHLDAGLPTARAFVLDHLGDALEEAATSTHQRNFKSALQDFAQAHLGGRALYEPLGSSGPGHRPVFRVAAVVAGRRFGEASASTKKGAEQAAAEAALHAMRAEPGDLPPLARAQLDALLG</sequence>
<evidence type="ECO:0000259" key="10">
    <source>
        <dbReference type="PROSITE" id="PS50142"/>
    </source>
</evidence>
<dbReference type="InterPro" id="IPR011907">
    <property type="entry name" value="RNase_III"/>
</dbReference>
<proteinExistence type="inferred from homology"/>
<dbReference type="Proteomes" id="UP000007881">
    <property type="component" value="Chromosome"/>
</dbReference>
<evidence type="ECO:0000259" key="9">
    <source>
        <dbReference type="PROSITE" id="PS50137"/>
    </source>
</evidence>
<comment type="catalytic activity">
    <reaction evidence="1 8">
        <text>Endonucleolytic cleavage to 5'-phosphomonoester.</text>
        <dbReference type="EC" id="3.1.26.3"/>
    </reaction>
</comment>
<dbReference type="PROSITE" id="PS50137">
    <property type="entry name" value="DS_RBD"/>
    <property type="match status" value="1"/>
</dbReference>
<keyword evidence="4 8" id="KW-0540">Nuclease</keyword>
<accession>I0IGT8</accession>
<dbReference type="GO" id="GO:0003725">
    <property type="term" value="F:double-stranded RNA binding"/>
    <property type="evidence" value="ECO:0007669"/>
    <property type="project" value="TreeGrafter"/>
</dbReference>
<keyword evidence="5 8" id="KW-0255">Endonuclease</keyword>
<feature type="binding site" evidence="8">
    <location>
        <position position="54"/>
    </location>
    <ligand>
        <name>Mg(2+)</name>
        <dbReference type="ChEBI" id="CHEBI:18420"/>
    </ligand>
</feature>
<dbReference type="GO" id="GO:0005737">
    <property type="term" value="C:cytoplasm"/>
    <property type="evidence" value="ECO:0007669"/>
    <property type="project" value="UniProtKB-SubCell"/>
</dbReference>
<comment type="similarity">
    <text evidence="2">Belongs to the ribonuclease III family.</text>
</comment>
<gene>
    <name evidence="8 11" type="primary">rnc</name>
    <name evidence="11" type="ordered locus">PSMK_23170</name>
</gene>
<dbReference type="GO" id="GO:0046872">
    <property type="term" value="F:metal ion binding"/>
    <property type="evidence" value="ECO:0007669"/>
    <property type="project" value="UniProtKB-KW"/>
</dbReference>
<name>I0IGT8_PHYMF</name>
<dbReference type="eggNOG" id="COG0571">
    <property type="taxonomic scope" value="Bacteria"/>
</dbReference>
<dbReference type="PROSITE" id="PS50142">
    <property type="entry name" value="RNASE_3_2"/>
    <property type="match status" value="1"/>
</dbReference>
<dbReference type="Gene3D" id="1.10.1520.10">
    <property type="entry name" value="Ribonuclease III domain"/>
    <property type="match status" value="1"/>
</dbReference>
<dbReference type="PANTHER" id="PTHR11207">
    <property type="entry name" value="RIBONUCLEASE III"/>
    <property type="match status" value="1"/>
</dbReference>
<evidence type="ECO:0000256" key="6">
    <source>
        <dbReference type="ARBA" id="ARBA00022801"/>
    </source>
</evidence>
<dbReference type="HOGENOM" id="CLU_000907_1_3_0"/>
<keyword evidence="8" id="KW-0963">Cytoplasm</keyword>
<dbReference type="GO" id="GO:0006364">
    <property type="term" value="P:rRNA processing"/>
    <property type="evidence" value="ECO:0007669"/>
    <property type="project" value="UniProtKB-UniRule"/>
</dbReference>
<keyword evidence="8" id="KW-0698">rRNA processing</keyword>
<comment type="function">
    <text evidence="8">Digests double-stranded RNA. Involved in the processing of primary rRNA transcript to yield the immediate precursors to the large and small rRNAs (23S and 16S). Processes some mRNAs, and tRNAs when they are encoded in the rRNA operon. Processes pre-crRNA and tracrRNA of type II CRISPR loci if present in the organism.</text>
</comment>
<feature type="active site" evidence="8">
    <location>
        <position position="129"/>
    </location>
</feature>
<dbReference type="NCBIfam" id="TIGR02191">
    <property type="entry name" value="RNaseIII"/>
    <property type="match status" value="1"/>
</dbReference>
<evidence type="ECO:0000256" key="7">
    <source>
        <dbReference type="ARBA" id="ARBA00022884"/>
    </source>
</evidence>
<evidence type="ECO:0000313" key="12">
    <source>
        <dbReference type="Proteomes" id="UP000007881"/>
    </source>
</evidence>
<dbReference type="CDD" id="cd00593">
    <property type="entry name" value="RIBOc"/>
    <property type="match status" value="1"/>
</dbReference>
<dbReference type="GO" id="GO:0019843">
    <property type="term" value="F:rRNA binding"/>
    <property type="evidence" value="ECO:0007669"/>
    <property type="project" value="UniProtKB-KW"/>
</dbReference>
<dbReference type="InterPro" id="IPR014720">
    <property type="entry name" value="dsRBD_dom"/>
</dbReference>
<feature type="binding site" evidence="8">
    <location>
        <position position="129"/>
    </location>
    <ligand>
        <name>Mg(2+)</name>
        <dbReference type="ChEBI" id="CHEBI:18420"/>
    </ligand>
</feature>
<feature type="domain" description="RNase III" evidence="10">
    <location>
        <begin position="16"/>
        <end position="140"/>
    </location>
</feature>
<comment type="subunit">
    <text evidence="8">Homodimer.</text>
</comment>
<dbReference type="GO" id="GO:0008033">
    <property type="term" value="P:tRNA processing"/>
    <property type="evidence" value="ECO:0007669"/>
    <property type="project" value="UniProtKB-KW"/>
</dbReference>
<evidence type="ECO:0000256" key="8">
    <source>
        <dbReference type="HAMAP-Rule" id="MF_00104"/>
    </source>
</evidence>
<dbReference type="STRING" id="1142394.PSMK_23170"/>
<keyword evidence="8" id="KW-0699">rRNA-binding</keyword>